<evidence type="ECO:0000256" key="6">
    <source>
        <dbReference type="ARBA" id="ARBA00022801"/>
    </source>
</evidence>
<keyword evidence="14" id="KW-1185">Reference proteome</keyword>
<dbReference type="AlphaFoldDB" id="A0A2T5P9W8"/>
<dbReference type="GO" id="GO:0046872">
    <property type="term" value="F:metal ion binding"/>
    <property type="evidence" value="ECO:0007669"/>
    <property type="project" value="UniProtKB-KW"/>
</dbReference>
<sequence>MNFFEQQDRARRNSGRLVILMILAVIGLIALTSIALVLVWQFFGGTSTGAAPINRWELIGMVSVLVISVVLIGSFYKQVQLSRGGKVVAQRLGGRLINLEPQGLAERRLLNVVEEMALASGTAVPPVYVLEDDAINAFAAGLTPQDAVIGITRGALATLSREELQGVIAHEFSHIFHGDMRLNTRLVSVLHGILLLGLIGGFLLRSMSRTRVRSSNNRNGGGAIAAVMGIGLTLFVVGYAGTFFGNLIKAAVSRQREFLADASAVQFTRNPGGIAGALKKIGGHVAGSKLQAANAAEFSHMYFGEGVSVAMDGLMATHPPLGDRIRRIEPRWDGSFPAVMIEDSEGALRAQQPLPDAAAAWAEQAGVLGMAAGSFGSGAAEQAIAAIGTPGQAHLQHARGALQRLPQTLRDAAHSCVEAQALMFGLLLDADEQARQHQLSLLRPQLDLALNTALDQHISALLELPADLRLPLLELSIPALKQLENAEQLALRRNLAALILADRHVSLMEWSLLRIIERNLSGPRPIDGRHHLVELAHESQVLLSALAHAGHADPSEAAAAFAAACATLPFAELQLLGTEVADLKAMDEAIKRLNRLWPLQKPQLLKAMLVCVAHDGRIEPAEAELMRAVADSLDCPMPPLLH</sequence>
<dbReference type="InterPro" id="IPR029024">
    <property type="entry name" value="TerB-like"/>
</dbReference>
<evidence type="ECO:0000256" key="3">
    <source>
        <dbReference type="ARBA" id="ARBA00022670"/>
    </source>
</evidence>
<protein>
    <submittedName>
        <fullName evidence="13">Peptidase M48 Ste24p</fullName>
    </submittedName>
</protein>
<evidence type="ECO:0000256" key="10">
    <source>
        <dbReference type="ARBA" id="ARBA00023136"/>
    </source>
</evidence>
<evidence type="ECO:0000256" key="9">
    <source>
        <dbReference type="ARBA" id="ARBA00023049"/>
    </source>
</evidence>
<accession>A0A2T5P9W8</accession>
<dbReference type="GO" id="GO:0006508">
    <property type="term" value="P:proteolysis"/>
    <property type="evidence" value="ECO:0007669"/>
    <property type="project" value="UniProtKB-KW"/>
</dbReference>
<keyword evidence="9" id="KW-0482">Metalloprotease</keyword>
<keyword evidence="3" id="KW-0645">Protease</keyword>
<comment type="caution">
    <text evidence="13">The sequence shown here is derived from an EMBL/GenBank/DDBJ whole genome shotgun (WGS) entry which is preliminary data.</text>
</comment>
<dbReference type="Gene3D" id="1.10.3680.10">
    <property type="entry name" value="TerB-like"/>
    <property type="match status" value="1"/>
</dbReference>
<gene>
    <name evidence="13" type="ORF">DBO85_10480</name>
</gene>
<dbReference type="RefSeq" id="WP_108107200.1">
    <property type="nucleotide sequence ID" value="NZ_QASN01000017.1"/>
</dbReference>
<evidence type="ECO:0000256" key="7">
    <source>
        <dbReference type="ARBA" id="ARBA00022833"/>
    </source>
</evidence>
<dbReference type="PANTHER" id="PTHR43221:SF2">
    <property type="entry name" value="PROTEASE HTPX HOMOLOG"/>
    <property type="match status" value="1"/>
</dbReference>
<reference evidence="13 14" key="1">
    <citation type="submission" date="2018-04" db="EMBL/GenBank/DDBJ databases">
        <title>Pseudomonas sp. nov., isolated from mangrove soil.</title>
        <authorList>
            <person name="Chen C."/>
        </authorList>
    </citation>
    <scope>NUCLEOTIDE SEQUENCE [LARGE SCALE GENOMIC DNA]</scope>
    <source>
        <strain evidence="13 14">TC-11</strain>
    </source>
</reference>
<feature type="transmembrane region" description="Helical" evidence="11">
    <location>
        <begin position="17"/>
        <end position="43"/>
    </location>
</feature>
<keyword evidence="4 11" id="KW-0812">Transmembrane</keyword>
<name>A0A2T5P9W8_9PSED</name>
<feature type="domain" description="Peptidase M48" evidence="12">
    <location>
        <begin position="106"/>
        <end position="329"/>
    </location>
</feature>
<dbReference type="Proteomes" id="UP000244064">
    <property type="component" value="Unassembled WGS sequence"/>
</dbReference>
<evidence type="ECO:0000259" key="12">
    <source>
        <dbReference type="Pfam" id="PF01435"/>
    </source>
</evidence>
<dbReference type="InterPro" id="IPR050083">
    <property type="entry name" value="HtpX_protease"/>
</dbReference>
<keyword evidence="2" id="KW-1003">Cell membrane</keyword>
<evidence type="ECO:0000256" key="2">
    <source>
        <dbReference type="ARBA" id="ARBA00022475"/>
    </source>
</evidence>
<keyword evidence="8 11" id="KW-1133">Transmembrane helix</keyword>
<evidence type="ECO:0000313" key="13">
    <source>
        <dbReference type="EMBL" id="PTU74505.1"/>
    </source>
</evidence>
<evidence type="ECO:0000313" key="14">
    <source>
        <dbReference type="Proteomes" id="UP000244064"/>
    </source>
</evidence>
<evidence type="ECO:0000256" key="5">
    <source>
        <dbReference type="ARBA" id="ARBA00022723"/>
    </source>
</evidence>
<dbReference type="PANTHER" id="PTHR43221">
    <property type="entry name" value="PROTEASE HTPX"/>
    <property type="match status" value="1"/>
</dbReference>
<keyword evidence="5" id="KW-0479">Metal-binding</keyword>
<feature type="transmembrane region" description="Helical" evidence="11">
    <location>
        <begin position="58"/>
        <end position="76"/>
    </location>
</feature>
<feature type="transmembrane region" description="Helical" evidence="11">
    <location>
        <begin position="224"/>
        <end position="248"/>
    </location>
</feature>
<evidence type="ECO:0000256" key="1">
    <source>
        <dbReference type="ARBA" id="ARBA00001947"/>
    </source>
</evidence>
<dbReference type="CDD" id="cd07340">
    <property type="entry name" value="M48B_Htpx_like"/>
    <property type="match status" value="1"/>
</dbReference>
<dbReference type="Gene3D" id="3.30.2010.10">
    <property type="entry name" value="Metalloproteases ('zincins'), catalytic domain"/>
    <property type="match status" value="1"/>
</dbReference>
<keyword evidence="10 11" id="KW-0472">Membrane</keyword>
<feature type="transmembrane region" description="Helical" evidence="11">
    <location>
        <begin position="186"/>
        <end position="204"/>
    </location>
</feature>
<comment type="cofactor">
    <cofactor evidence="1">
        <name>Zn(2+)</name>
        <dbReference type="ChEBI" id="CHEBI:29105"/>
    </cofactor>
</comment>
<keyword evidence="6" id="KW-0378">Hydrolase</keyword>
<keyword evidence="7" id="KW-0862">Zinc</keyword>
<dbReference type="Pfam" id="PF01435">
    <property type="entry name" value="Peptidase_M48"/>
    <property type="match status" value="1"/>
</dbReference>
<dbReference type="InterPro" id="IPR001915">
    <property type="entry name" value="Peptidase_M48"/>
</dbReference>
<evidence type="ECO:0000256" key="8">
    <source>
        <dbReference type="ARBA" id="ARBA00022989"/>
    </source>
</evidence>
<dbReference type="OrthoDB" id="15218at2"/>
<evidence type="ECO:0000256" key="11">
    <source>
        <dbReference type="SAM" id="Phobius"/>
    </source>
</evidence>
<organism evidence="13 14">
    <name type="scientific">Pseudomonas mangrovi</name>
    <dbReference type="NCBI Taxonomy" id="2161748"/>
    <lineage>
        <taxon>Bacteria</taxon>
        <taxon>Pseudomonadati</taxon>
        <taxon>Pseudomonadota</taxon>
        <taxon>Gammaproteobacteria</taxon>
        <taxon>Pseudomonadales</taxon>
        <taxon>Pseudomonadaceae</taxon>
        <taxon>Pseudomonas</taxon>
    </lineage>
</organism>
<evidence type="ECO:0000256" key="4">
    <source>
        <dbReference type="ARBA" id="ARBA00022692"/>
    </source>
</evidence>
<proteinExistence type="predicted"/>
<dbReference type="EMBL" id="QASN01000017">
    <property type="protein sequence ID" value="PTU74505.1"/>
    <property type="molecule type" value="Genomic_DNA"/>
</dbReference>
<dbReference type="GO" id="GO:0004222">
    <property type="term" value="F:metalloendopeptidase activity"/>
    <property type="evidence" value="ECO:0007669"/>
    <property type="project" value="InterPro"/>
</dbReference>